<feature type="signal peptide" evidence="2">
    <location>
        <begin position="1"/>
        <end position="23"/>
    </location>
</feature>
<gene>
    <name evidence="3" type="ORF">PEBR_00115</name>
</gene>
<dbReference type="Proteomes" id="UP000190744">
    <property type="component" value="Unassembled WGS sequence"/>
</dbReference>
<protein>
    <submittedName>
        <fullName evidence="3">Uncharacterized protein</fullName>
    </submittedName>
</protein>
<accession>A0A1S9S0Q0</accession>
<evidence type="ECO:0000256" key="1">
    <source>
        <dbReference type="SAM" id="MobiDB-lite"/>
    </source>
</evidence>
<comment type="caution">
    <text evidence="3">The sequence shown here is derived from an EMBL/GenBank/DDBJ whole genome shotgun (WGS) entry which is preliminary data.</text>
</comment>
<keyword evidence="2" id="KW-0732">Signal</keyword>
<evidence type="ECO:0000256" key="2">
    <source>
        <dbReference type="SAM" id="SignalP"/>
    </source>
</evidence>
<evidence type="ECO:0000313" key="4">
    <source>
        <dbReference type="Proteomes" id="UP000190744"/>
    </source>
</evidence>
<sequence length="192" mass="19427">MRMNISAIILAAGLTSGVASTEASSSRAPSSSPVSSSPLSSSPLSSVPVTSSRPLHDRSNAAPLSLLEQNRLTVELLPPACNLNACLGLTGTISCIASALQARDPAALAKCLTNGLQGICACAACIPAVIGLLNSLGICLAGPGGNTTVTPSVHWSTFVTSAAVLRNGGLDGDGTATPTMMIRDWIIVRAWF</sequence>
<feature type="compositionally biased region" description="Low complexity" evidence="1">
    <location>
        <begin position="22"/>
        <end position="53"/>
    </location>
</feature>
<reference evidence="4" key="1">
    <citation type="submission" date="2015-09" db="EMBL/GenBank/DDBJ databases">
        <authorList>
            <person name="Fill T.P."/>
            <person name="Baretta J.F."/>
            <person name="de Almeida L.G."/>
            <person name="Rocha M."/>
            <person name="de Souza D.H."/>
            <person name="Malavazi I."/>
            <person name="Cerdeira L.T."/>
            <person name="Hong H."/>
            <person name="Samborskyy M."/>
            <person name="de Vasconcelos A.T."/>
            <person name="Leadlay P."/>
            <person name="Rodrigues-Filho E."/>
        </authorList>
    </citation>
    <scope>NUCLEOTIDE SEQUENCE [LARGE SCALE GENOMIC DNA]</scope>
    <source>
        <strain evidence="4">LaBioMMi 136</strain>
    </source>
</reference>
<dbReference type="AlphaFoldDB" id="A0A1S9S0Q0"/>
<dbReference type="EMBL" id="LJBN01000004">
    <property type="protein sequence ID" value="OOQ91364.1"/>
    <property type="molecule type" value="Genomic_DNA"/>
</dbReference>
<evidence type="ECO:0000313" key="3">
    <source>
        <dbReference type="EMBL" id="OOQ91364.1"/>
    </source>
</evidence>
<feature type="chain" id="PRO_5012684624" evidence="2">
    <location>
        <begin position="24"/>
        <end position="192"/>
    </location>
</feature>
<organism evidence="3 4">
    <name type="scientific">Penicillium brasilianum</name>
    <dbReference type="NCBI Taxonomy" id="104259"/>
    <lineage>
        <taxon>Eukaryota</taxon>
        <taxon>Fungi</taxon>
        <taxon>Dikarya</taxon>
        <taxon>Ascomycota</taxon>
        <taxon>Pezizomycotina</taxon>
        <taxon>Eurotiomycetes</taxon>
        <taxon>Eurotiomycetidae</taxon>
        <taxon>Eurotiales</taxon>
        <taxon>Aspergillaceae</taxon>
        <taxon>Penicillium</taxon>
    </lineage>
</organism>
<feature type="region of interest" description="Disordered" evidence="1">
    <location>
        <begin position="22"/>
        <end position="55"/>
    </location>
</feature>
<name>A0A1S9S0Q0_PENBI</name>
<proteinExistence type="predicted"/>